<organism evidence="2">
    <name type="scientific">Cladocopium goreaui</name>
    <dbReference type="NCBI Taxonomy" id="2562237"/>
    <lineage>
        <taxon>Eukaryota</taxon>
        <taxon>Sar</taxon>
        <taxon>Alveolata</taxon>
        <taxon>Dinophyceae</taxon>
        <taxon>Suessiales</taxon>
        <taxon>Symbiodiniaceae</taxon>
        <taxon>Cladocopium</taxon>
    </lineage>
</organism>
<reference evidence="3 4" key="2">
    <citation type="submission" date="2024-05" db="EMBL/GenBank/DDBJ databases">
        <authorList>
            <person name="Chen Y."/>
            <person name="Shah S."/>
            <person name="Dougan E. K."/>
            <person name="Thang M."/>
            <person name="Chan C."/>
        </authorList>
    </citation>
    <scope>NUCLEOTIDE SEQUENCE [LARGE SCALE GENOMIC DNA]</scope>
</reference>
<dbReference type="EMBL" id="CAMXCT020000125">
    <property type="protein sequence ID" value="CAL1127630.1"/>
    <property type="molecule type" value="Genomic_DNA"/>
</dbReference>
<comment type="caution">
    <text evidence="2">The sequence shown here is derived from an EMBL/GenBank/DDBJ whole genome shotgun (WGS) entry which is preliminary data.</text>
</comment>
<dbReference type="EMBL" id="CAMXCT010000125">
    <property type="protein sequence ID" value="CAI3974255.1"/>
    <property type="molecule type" value="Genomic_DNA"/>
</dbReference>
<feature type="transmembrane region" description="Helical" evidence="1">
    <location>
        <begin position="6"/>
        <end position="29"/>
    </location>
</feature>
<accession>A0A9P1FGX5</accession>
<evidence type="ECO:0000256" key="1">
    <source>
        <dbReference type="SAM" id="Phobius"/>
    </source>
</evidence>
<keyword evidence="1" id="KW-0472">Membrane</keyword>
<dbReference type="OrthoDB" id="413814at2759"/>
<dbReference type="AlphaFoldDB" id="A0A9P1FGX5"/>
<evidence type="ECO:0000313" key="2">
    <source>
        <dbReference type="EMBL" id="CAI3974255.1"/>
    </source>
</evidence>
<reference evidence="2" key="1">
    <citation type="submission" date="2022-10" db="EMBL/GenBank/DDBJ databases">
        <authorList>
            <person name="Chen Y."/>
            <person name="Dougan E. K."/>
            <person name="Chan C."/>
            <person name="Rhodes N."/>
            <person name="Thang M."/>
        </authorList>
    </citation>
    <scope>NUCLEOTIDE SEQUENCE</scope>
</reference>
<gene>
    <name evidence="2" type="ORF">C1SCF055_LOCUS2675</name>
</gene>
<evidence type="ECO:0000313" key="4">
    <source>
        <dbReference type="Proteomes" id="UP001152797"/>
    </source>
</evidence>
<protein>
    <submittedName>
        <fullName evidence="3">Pentatricopeptide repeat-containing protein, chloroplastic</fullName>
    </submittedName>
</protein>
<sequence>MSCERFFRPIIVFLTLSYFALWITHLQVFTGRWTREPRPLPQSAHARRPACSVIGGIYGQSFENEGCMKRELKRLAAEREASAEMEGLTFSSELHRLETSNDFVKFAAKRGADVKKKGTTYWRVSKGNVWWVFSTSNQKFKKQEVKHVIIIAFKAMGIAFAKK</sequence>
<name>A0A9P1FGX5_9DINO</name>
<keyword evidence="4" id="KW-1185">Reference proteome</keyword>
<proteinExistence type="predicted"/>
<keyword evidence="1" id="KW-1133">Transmembrane helix</keyword>
<keyword evidence="1" id="KW-0812">Transmembrane</keyword>
<dbReference type="Proteomes" id="UP001152797">
    <property type="component" value="Unassembled WGS sequence"/>
</dbReference>
<dbReference type="EMBL" id="CAMXCT030000125">
    <property type="protein sequence ID" value="CAL4761567.1"/>
    <property type="molecule type" value="Genomic_DNA"/>
</dbReference>
<evidence type="ECO:0000313" key="3">
    <source>
        <dbReference type="EMBL" id="CAL4761567.1"/>
    </source>
</evidence>